<keyword evidence="6" id="KW-0413">Isomerase</keyword>
<gene>
    <name evidence="9" type="ORF">GUITHDRAFT_93071</name>
</gene>
<dbReference type="EnsemblProtists" id="EKX50299">
    <property type="protein sequence ID" value="EKX50299"/>
    <property type="gene ID" value="GUITHDRAFT_93071"/>
</dbReference>
<dbReference type="GO" id="GO:0006012">
    <property type="term" value="P:galactose metabolic process"/>
    <property type="evidence" value="ECO:0007669"/>
    <property type="project" value="InterPro"/>
</dbReference>
<feature type="signal peptide" evidence="7">
    <location>
        <begin position="1"/>
        <end position="19"/>
    </location>
</feature>
<evidence type="ECO:0000256" key="5">
    <source>
        <dbReference type="ARBA" id="ARBA00023027"/>
    </source>
</evidence>
<comment type="cofactor">
    <cofactor evidence="2">
        <name>NAD(+)</name>
        <dbReference type="ChEBI" id="CHEBI:57540"/>
    </cofactor>
</comment>
<dbReference type="SUPFAM" id="SSF51735">
    <property type="entry name" value="NAD(P)-binding Rossmann-fold domains"/>
    <property type="match status" value="1"/>
</dbReference>
<dbReference type="Proteomes" id="UP000011087">
    <property type="component" value="Unassembled WGS sequence"/>
</dbReference>
<feature type="chain" id="PRO_5008771601" description="UDP-glucose 4-epimerase" evidence="7">
    <location>
        <begin position="20"/>
        <end position="405"/>
    </location>
</feature>
<dbReference type="OMA" id="GEHLICN"/>
<dbReference type="Gene3D" id="3.90.25.10">
    <property type="entry name" value="UDP-galactose 4-epimerase, domain 1"/>
    <property type="match status" value="1"/>
</dbReference>
<reference evidence="10" key="3">
    <citation type="submission" date="2015-06" db="UniProtKB">
        <authorList>
            <consortium name="EnsemblProtists"/>
        </authorList>
    </citation>
    <scope>IDENTIFICATION</scope>
</reference>
<reference evidence="11" key="2">
    <citation type="submission" date="2012-11" db="EMBL/GenBank/DDBJ databases">
        <authorList>
            <person name="Kuo A."/>
            <person name="Curtis B.A."/>
            <person name="Tanifuji G."/>
            <person name="Burki F."/>
            <person name="Gruber A."/>
            <person name="Irimia M."/>
            <person name="Maruyama S."/>
            <person name="Arias M.C."/>
            <person name="Ball S.G."/>
            <person name="Gile G.H."/>
            <person name="Hirakawa Y."/>
            <person name="Hopkins J.F."/>
            <person name="Rensing S.A."/>
            <person name="Schmutz J."/>
            <person name="Symeonidi A."/>
            <person name="Elias M."/>
            <person name="Eveleigh R.J."/>
            <person name="Herman E.K."/>
            <person name="Klute M.J."/>
            <person name="Nakayama T."/>
            <person name="Obornik M."/>
            <person name="Reyes-Prieto A."/>
            <person name="Armbrust E.V."/>
            <person name="Aves S.J."/>
            <person name="Beiko R.G."/>
            <person name="Coutinho P."/>
            <person name="Dacks J.B."/>
            <person name="Durnford D.G."/>
            <person name="Fast N.M."/>
            <person name="Green B.R."/>
            <person name="Grisdale C."/>
            <person name="Hempe F."/>
            <person name="Henrissat B."/>
            <person name="Hoppner M.P."/>
            <person name="Ishida K.-I."/>
            <person name="Kim E."/>
            <person name="Koreny L."/>
            <person name="Kroth P.G."/>
            <person name="Liu Y."/>
            <person name="Malik S.-B."/>
            <person name="Maier U.G."/>
            <person name="McRose D."/>
            <person name="Mock T."/>
            <person name="Neilson J.A."/>
            <person name="Onodera N.T."/>
            <person name="Poole A.M."/>
            <person name="Pritham E.J."/>
            <person name="Richards T.A."/>
            <person name="Rocap G."/>
            <person name="Roy S.W."/>
            <person name="Sarai C."/>
            <person name="Schaack S."/>
            <person name="Shirato S."/>
            <person name="Slamovits C.H."/>
            <person name="Spencer D.F."/>
            <person name="Suzuki S."/>
            <person name="Worden A.Z."/>
            <person name="Zauner S."/>
            <person name="Barry K."/>
            <person name="Bell C."/>
            <person name="Bharti A.K."/>
            <person name="Crow J.A."/>
            <person name="Grimwood J."/>
            <person name="Kramer R."/>
            <person name="Lindquist E."/>
            <person name="Lucas S."/>
            <person name="Salamov A."/>
            <person name="McFadden G.I."/>
            <person name="Lane C.E."/>
            <person name="Keeling P.J."/>
            <person name="Gray M.W."/>
            <person name="Grigoriev I.V."/>
            <person name="Archibald J.M."/>
        </authorList>
    </citation>
    <scope>NUCLEOTIDE SEQUENCE</scope>
    <source>
        <strain evidence="11">CCMP2712</strain>
    </source>
</reference>
<organism evidence="9">
    <name type="scientific">Guillardia theta (strain CCMP2712)</name>
    <name type="common">Cryptophyte</name>
    <dbReference type="NCBI Taxonomy" id="905079"/>
    <lineage>
        <taxon>Eukaryota</taxon>
        <taxon>Cryptophyceae</taxon>
        <taxon>Pyrenomonadales</taxon>
        <taxon>Geminigeraceae</taxon>
        <taxon>Guillardia</taxon>
    </lineage>
</organism>
<reference evidence="9 11" key="1">
    <citation type="journal article" date="2012" name="Nature">
        <title>Algal genomes reveal evolutionary mosaicism and the fate of nucleomorphs.</title>
        <authorList>
            <consortium name="DOE Joint Genome Institute"/>
            <person name="Curtis B.A."/>
            <person name="Tanifuji G."/>
            <person name="Burki F."/>
            <person name="Gruber A."/>
            <person name="Irimia M."/>
            <person name="Maruyama S."/>
            <person name="Arias M.C."/>
            <person name="Ball S.G."/>
            <person name="Gile G.H."/>
            <person name="Hirakawa Y."/>
            <person name="Hopkins J.F."/>
            <person name="Kuo A."/>
            <person name="Rensing S.A."/>
            <person name="Schmutz J."/>
            <person name="Symeonidi A."/>
            <person name="Elias M."/>
            <person name="Eveleigh R.J."/>
            <person name="Herman E.K."/>
            <person name="Klute M.J."/>
            <person name="Nakayama T."/>
            <person name="Obornik M."/>
            <person name="Reyes-Prieto A."/>
            <person name="Armbrust E.V."/>
            <person name="Aves S.J."/>
            <person name="Beiko R.G."/>
            <person name="Coutinho P."/>
            <person name="Dacks J.B."/>
            <person name="Durnford D.G."/>
            <person name="Fast N.M."/>
            <person name="Green B.R."/>
            <person name="Grisdale C.J."/>
            <person name="Hempel F."/>
            <person name="Henrissat B."/>
            <person name="Hoppner M.P."/>
            <person name="Ishida K."/>
            <person name="Kim E."/>
            <person name="Koreny L."/>
            <person name="Kroth P.G."/>
            <person name="Liu Y."/>
            <person name="Malik S.B."/>
            <person name="Maier U.G."/>
            <person name="McRose D."/>
            <person name="Mock T."/>
            <person name="Neilson J.A."/>
            <person name="Onodera N.T."/>
            <person name="Poole A.M."/>
            <person name="Pritham E.J."/>
            <person name="Richards T.A."/>
            <person name="Rocap G."/>
            <person name="Roy S.W."/>
            <person name="Sarai C."/>
            <person name="Schaack S."/>
            <person name="Shirato S."/>
            <person name="Slamovits C.H."/>
            <person name="Spencer D.F."/>
            <person name="Suzuki S."/>
            <person name="Worden A.Z."/>
            <person name="Zauner S."/>
            <person name="Barry K."/>
            <person name="Bell C."/>
            <person name="Bharti A.K."/>
            <person name="Crow J.A."/>
            <person name="Grimwood J."/>
            <person name="Kramer R."/>
            <person name="Lindquist E."/>
            <person name="Lucas S."/>
            <person name="Salamov A."/>
            <person name="McFadden G.I."/>
            <person name="Lane C.E."/>
            <person name="Keeling P.J."/>
            <person name="Gray M.W."/>
            <person name="Grigoriev I.V."/>
            <person name="Archibald J.M."/>
        </authorList>
    </citation>
    <scope>NUCLEOTIDE SEQUENCE</scope>
    <source>
        <strain evidence="9 11">CCMP2712</strain>
    </source>
</reference>
<evidence type="ECO:0000256" key="4">
    <source>
        <dbReference type="ARBA" id="ARBA00013189"/>
    </source>
</evidence>
<dbReference type="STRING" id="905079.L1JPX3"/>
<dbReference type="PANTHER" id="PTHR43725:SF47">
    <property type="entry name" value="UDP-GLUCOSE 4-EPIMERASE"/>
    <property type="match status" value="1"/>
</dbReference>
<comment type="catalytic activity">
    <reaction evidence="1">
        <text>UDP-alpha-D-glucose = UDP-alpha-D-galactose</text>
        <dbReference type="Rhea" id="RHEA:22168"/>
        <dbReference type="ChEBI" id="CHEBI:58885"/>
        <dbReference type="ChEBI" id="CHEBI:66914"/>
        <dbReference type="EC" id="5.1.3.2"/>
    </reaction>
</comment>
<dbReference type="HOGENOM" id="CLU_007383_1_10_1"/>
<dbReference type="NCBIfam" id="NF007956">
    <property type="entry name" value="PRK10675.1"/>
    <property type="match status" value="1"/>
</dbReference>
<keyword evidence="7" id="KW-0732">Signal</keyword>
<dbReference type="InterPro" id="IPR036291">
    <property type="entry name" value="NAD(P)-bd_dom_sf"/>
</dbReference>
<proteinExistence type="predicted"/>
<dbReference type="GeneID" id="17306803"/>
<evidence type="ECO:0000256" key="2">
    <source>
        <dbReference type="ARBA" id="ARBA00001911"/>
    </source>
</evidence>
<dbReference type="AlphaFoldDB" id="L1JPX3"/>
<dbReference type="EC" id="5.1.3.2" evidence="4"/>
<dbReference type="eggNOG" id="KOG1371">
    <property type="taxonomic scope" value="Eukaryota"/>
</dbReference>
<evidence type="ECO:0000313" key="9">
    <source>
        <dbReference type="EMBL" id="EKX50299.1"/>
    </source>
</evidence>
<accession>L1JPX3</accession>
<protein>
    <recommendedName>
        <fullName evidence="4">UDP-glucose 4-epimerase</fullName>
        <ecNumber evidence="4">5.1.3.2</ecNumber>
    </recommendedName>
</protein>
<evidence type="ECO:0000256" key="6">
    <source>
        <dbReference type="ARBA" id="ARBA00023235"/>
    </source>
</evidence>
<dbReference type="InterPro" id="IPR016040">
    <property type="entry name" value="NAD(P)-bd_dom"/>
</dbReference>
<dbReference type="EMBL" id="JH992979">
    <property type="protein sequence ID" value="EKX50299.1"/>
    <property type="molecule type" value="Genomic_DNA"/>
</dbReference>
<evidence type="ECO:0000256" key="7">
    <source>
        <dbReference type="SAM" id="SignalP"/>
    </source>
</evidence>
<evidence type="ECO:0000256" key="1">
    <source>
        <dbReference type="ARBA" id="ARBA00000083"/>
    </source>
</evidence>
<dbReference type="PANTHER" id="PTHR43725">
    <property type="entry name" value="UDP-GLUCOSE 4-EPIMERASE"/>
    <property type="match status" value="1"/>
</dbReference>
<sequence length="405" mass="44060">MQTIILAVALVSSIAWTNAAQGPLLLPAQESLAKIQRHGYVPFKRHIPSNLNLRGGGKGNVLITGGAGYIGTHCAVTLQEAGYTVMILDNFSNSCKKSIERVGEITGKSIEKVFDVDIRDKAALDKVFKENKVDAVIHCAGLKAVGESVREPIAYYENNFVGALNLIKAMSAAGCKKIVFSSSATVYGNPAKVPITEDFPLQCTNPYGRTKFFIEEMLRDVANADPEWKVINLRYFNPVGAHSSGKIGEDPSGIPNNLMPYVTKVAIGKLEKLTVFGDDYDTPDGTGVRDYIHVMDLAKGHVAAVDKLFSIEGEVVYNLGTGHGYSVLDMVKAMKEASGREVPYVIGPRRSGDVPTCYADAAKAKQELHWEAKLGVKEMCQDAWNWQCKNPNGYREEAELAGAKK</sequence>
<keyword evidence="11" id="KW-1185">Reference proteome</keyword>
<evidence type="ECO:0000313" key="11">
    <source>
        <dbReference type="Proteomes" id="UP000011087"/>
    </source>
</evidence>
<dbReference type="RefSeq" id="XP_005837279.1">
    <property type="nucleotide sequence ID" value="XM_005837222.1"/>
</dbReference>
<dbReference type="OrthoDB" id="9402762at2759"/>
<dbReference type="Pfam" id="PF16363">
    <property type="entry name" value="GDP_Man_Dehyd"/>
    <property type="match status" value="1"/>
</dbReference>
<dbReference type="PaxDb" id="55529-EKX50299"/>
<dbReference type="CDD" id="cd05247">
    <property type="entry name" value="UDP_G4E_1_SDR_e"/>
    <property type="match status" value="1"/>
</dbReference>
<dbReference type="KEGG" id="gtt:GUITHDRAFT_93071"/>
<dbReference type="NCBIfam" id="TIGR01179">
    <property type="entry name" value="galE"/>
    <property type="match status" value="1"/>
</dbReference>
<dbReference type="Gene3D" id="3.40.50.720">
    <property type="entry name" value="NAD(P)-binding Rossmann-like Domain"/>
    <property type="match status" value="1"/>
</dbReference>
<keyword evidence="5" id="KW-0520">NAD</keyword>
<dbReference type="InterPro" id="IPR005886">
    <property type="entry name" value="UDP_G4E"/>
</dbReference>
<comment type="pathway">
    <text evidence="3">Carbohydrate metabolism; galactose metabolism.</text>
</comment>
<dbReference type="GO" id="GO:0003978">
    <property type="term" value="F:UDP-glucose 4-epimerase activity"/>
    <property type="evidence" value="ECO:0007669"/>
    <property type="project" value="UniProtKB-EC"/>
</dbReference>
<evidence type="ECO:0000313" key="10">
    <source>
        <dbReference type="EnsemblProtists" id="EKX50299"/>
    </source>
</evidence>
<evidence type="ECO:0000256" key="3">
    <source>
        <dbReference type="ARBA" id="ARBA00004947"/>
    </source>
</evidence>
<feature type="domain" description="NAD(P)-binding" evidence="8">
    <location>
        <begin position="62"/>
        <end position="382"/>
    </location>
</feature>
<name>L1JPX3_GUITC</name>
<evidence type="ECO:0000259" key="8">
    <source>
        <dbReference type="Pfam" id="PF16363"/>
    </source>
</evidence>
<dbReference type="GO" id="GO:0005829">
    <property type="term" value="C:cytosol"/>
    <property type="evidence" value="ECO:0007669"/>
    <property type="project" value="TreeGrafter"/>
</dbReference>